<name>A0A895Y510_9ACTN</name>
<dbReference type="EMBL" id="CP070499">
    <property type="protein sequence ID" value="QSB12777.1"/>
    <property type="molecule type" value="Genomic_DNA"/>
</dbReference>
<feature type="transmembrane region" description="Helical" evidence="1">
    <location>
        <begin position="196"/>
        <end position="213"/>
    </location>
</feature>
<gene>
    <name evidence="2" type="ORF">JQS43_13875</name>
</gene>
<keyword evidence="1" id="KW-0812">Transmembrane</keyword>
<accession>A0A895Y510</accession>
<feature type="transmembrane region" description="Helical" evidence="1">
    <location>
        <begin position="75"/>
        <end position="95"/>
    </location>
</feature>
<proteinExistence type="predicted"/>
<organism evidence="2 3">
    <name type="scientific">Natronosporangium hydrolyticum</name>
    <dbReference type="NCBI Taxonomy" id="2811111"/>
    <lineage>
        <taxon>Bacteria</taxon>
        <taxon>Bacillati</taxon>
        <taxon>Actinomycetota</taxon>
        <taxon>Actinomycetes</taxon>
        <taxon>Micromonosporales</taxon>
        <taxon>Micromonosporaceae</taxon>
        <taxon>Natronosporangium</taxon>
    </lineage>
</organism>
<evidence type="ECO:0000313" key="3">
    <source>
        <dbReference type="Proteomes" id="UP000662857"/>
    </source>
</evidence>
<keyword evidence="3" id="KW-1185">Reference proteome</keyword>
<dbReference type="KEGG" id="nhy:JQS43_13875"/>
<keyword evidence="1" id="KW-0472">Membrane</keyword>
<dbReference type="Proteomes" id="UP000662857">
    <property type="component" value="Chromosome"/>
</dbReference>
<feature type="transmembrane region" description="Helical" evidence="1">
    <location>
        <begin position="35"/>
        <end position="55"/>
    </location>
</feature>
<feature type="transmembrane region" description="Helical" evidence="1">
    <location>
        <begin position="164"/>
        <end position="189"/>
    </location>
</feature>
<protein>
    <submittedName>
        <fullName evidence="2">ABC transporter permease subunit</fullName>
    </submittedName>
</protein>
<reference evidence="2" key="1">
    <citation type="submission" date="2021-02" db="EMBL/GenBank/DDBJ databases">
        <title>Natrosporangium hydrolyticum gen. nov., sp. nov, a haloalkaliphilic actinobacterium from a soda solonchak soil.</title>
        <authorList>
            <person name="Sorokin D.Y."/>
            <person name="Khijniak T.V."/>
            <person name="Zakharycheva A.P."/>
            <person name="Boueva O.V."/>
            <person name="Ariskina E.V."/>
            <person name="Hahnke R.L."/>
            <person name="Bunk B."/>
            <person name="Sproer C."/>
            <person name="Schumann P."/>
            <person name="Evtushenko L.I."/>
            <person name="Kublanov I.V."/>
        </authorList>
    </citation>
    <scope>NUCLEOTIDE SEQUENCE</scope>
    <source>
        <strain evidence="2">DSM 106523</strain>
    </source>
</reference>
<evidence type="ECO:0000256" key="1">
    <source>
        <dbReference type="SAM" id="Phobius"/>
    </source>
</evidence>
<keyword evidence="1" id="KW-1133">Transmembrane helix</keyword>
<dbReference type="PANTHER" id="PTHR37305">
    <property type="entry name" value="INTEGRAL MEMBRANE PROTEIN-RELATED"/>
    <property type="match status" value="1"/>
</dbReference>
<feature type="transmembrane region" description="Helical" evidence="1">
    <location>
        <begin position="246"/>
        <end position="267"/>
    </location>
</feature>
<feature type="transmembrane region" description="Helical" evidence="1">
    <location>
        <begin position="116"/>
        <end position="144"/>
    </location>
</feature>
<evidence type="ECO:0000313" key="2">
    <source>
        <dbReference type="EMBL" id="QSB12777.1"/>
    </source>
</evidence>
<dbReference type="AlphaFoldDB" id="A0A895Y510"/>
<dbReference type="PANTHER" id="PTHR37305:SF1">
    <property type="entry name" value="MEMBRANE PROTEIN"/>
    <property type="match status" value="1"/>
</dbReference>
<dbReference type="RefSeq" id="WP_239674820.1">
    <property type="nucleotide sequence ID" value="NZ_CP070499.1"/>
</dbReference>
<sequence>MTVIAPTDQHRPRATFPQAVHAEWAKFWGLRSTTYTLGAYVLLALGLIVPVSYGAADEYRQASPAEQAGFVPAEVSMLSLQAAMLPLLVLGVLVVTGEYATGAIRSSLAAVPRRHWLLAAKAVVFAAVTIVISTVTGVATFLVSQRILATSAGVPHATLGDPQVLRAVLGIGLFMTAIGLLAVAAGALVRATAGGIASMVVLVAILPSLTQLLPDGLAELVQRYYPTLAGSQLVQVVSDPAELGPWRGFAVLAGFLAAALAVAFVLLRRRDA</sequence>